<evidence type="ECO:0000256" key="1">
    <source>
        <dbReference type="SAM" id="Phobius"/>
    </source>
</evidence>
<keyword evidence="1" id="KW-0472">Membrane</keyword>
<feature type="transmembrane region" description="Helical" evidence="1">
    <location>
        <begin position="36"/>
        <end position="56"/>
    </location>
</feature>
<evidence type="ECO:0000313" key="3">
    <source>
        <dbReference type="Proteomes" id="UP000700596"/>
    </source>
</evidence>
<protein>
    <submittedName>
        <fullName evidence="2">Uncharacterized protein</fullName>
    </submittedName>
</protein>
<proteinExistence type="predicted"/>
<keyword evidence="1" id="KW-0812">Transmembrane</keyword>
<keyword evidence="1" id="KW-1133">Transmembrane helix</keyword>
<reference evidence="2" key="1">
    <citation type="journal article" date="2021" name="Nat. Commun.">
        <title>Genetic determinants of endophytism in the Arabidopsis root mycobiome.</title>
        <authorList>
            <person name="Mesny F."/>
            <person name="Miyauchi S."/>
            <person name="Thiergart T."/>
            <person name="Pickel B."/>
            <person name="Atanasova L."/>
            <person name="Karlsson M."/>
            <person name="Huettel B."/>
            <person name="Barry K.W."/>
            <person name="Haridas S."/>
            <person name="Chen C."/>
            <person name="Bauer D."/>
            <person name="Andreopoulos W."/>
            <person name="Pangilinan J."/>
            <person name="LaButti K."/>
            <person name="Riley R."/>
            <person name="Lipzen A."/>
            <person name="Clum A."/>
            <person name="Drula E."/>
            <person name="Henrissat B."/>
            <person name="Kohler A."/>
            <person name="Grigoriev I.V."/>
            <person name="Martin F.M."/>
            <person name="Hacquard S."/>
        </authorList>
    </citation>
    <scope>NUCLEOTIDE SEQUENCE</scope>
    <source>
        <strain evidence="2">MPI-CAGE-CH-0243</strain>
    </source>
</reference>
<dbReference type="EMBL" id="JAGMWT010000012">
    <property type="protein sequence ID" value="KAH7119161.1"/>
    <property type="molecule type" value="Genomic_DNA"/>
</dbReference>
<accession>A0A9P9IFV1</accession>
<comment type="caution">
    <text evidence="2">The sequence shown here is derived from an EMBL/GenBank/DDBJ whole genome shotgun (WGS) entry which is preliminary data.</text>
</comment>
<keyword evidence="3" id="KW-1185">Reference proteome</keyword>
<evidence type="ECO:0000313" key="2">
    <source>
        <dbReference type="EMBL" id="KAH7119161.1"/>
    </source>
</evidence>
<name>A0A9P9IFV1_9PLEO</name>
<feature type="transmembrane region" description="Helical" evidence="1">
    <location>
        <begin position="6"/>
        <end position="24"/>
    </location>
</feature>
<organism evidence="2 3">
    <name type="scientific">Dendryphion nanum</name>
    <dbReference type="NCBI Taxonomy" id="256645"/>
    <lineage>
        <taxon>Eukaryota</taxon>
        <taxon>Fungi</taxon>
        <taxon>Dikarya</taxon>
        <taxon>Ascomycota</taxon>
        <taxon>Pezizomycotina</taxon>
        <taxon>Dothideomycetes</taxon>
        <taxon>Pleosporomycetidae</taxon>
        <taxon>Pleosporales</taxon>
        <taxon>Torulaceae</taxon>
        <taxon>Dendryphion</taxon>
    </lineage>
</organism>
<dbReference type="Proteomes" id="UP000700596">
    <property type="component" value="Unassembled WGS sequence"/>
</dbReference>
<dbReference type="AlphaFoldDB" id="A0A9P9IFV1"/>
<gene>
    <name evidence="2" type="ORF">B0J11DRAFT_87661</name>
</gene>
<sequence length="61" mass="6916">MPMALYLHFRLAASLTSPTILFMFQHVRSPLINSFLTLRFSANGMIFLVTILSLHYGSSLQ</sequence>